<dbReference type="Pfam" id="PF00856">
    <property type="entry name" value="SET"/>
    <property type="match status" value="1"/>
</dbReference>
<reference evidence="5" key="1">
    <citation type="submission" date="2021-02" db="EMBL/GenBank/DDBJ databases">
        <authorList>
            <person name="Dougan E. K."/>
            <person name="Rhodes N."/>
            <person name="Thang M."/>
            <person name="Chan C."/>
        </authorList>
    </citation>
    <scope>NUCLEOTIDE SEQUENCE</scope>
</reference>
<proteinExistence type="predicted"/>
<dbReference type="AlphaFoldDB" id="A0A813EGA1"/>
<dbReference type="PANTHER" id="PTHR46402">
    <property type="entry name" value="SET AND MYND DOMAIN-CONTAINING PROTEIN 5"/>
    <property type="match status" value="1"/>
</dbReference>
<evidence type="ECO:0000256" key="2">
    <source>
        <dbReference type="ARBA" id="ARBA00022679"/>
    </source>
</evidence>
<evidence type="ECO:0000256" key="3">
    <source>
        <dbReference type="ARBA" id="ARBA00022691"/>
    </source>
</evidence>
<evidence type="ECO:0000256" key="1">
    <source>
        <dbReference type="ARBA" id="ARBA00022603"/>
    </source>
</evidence>
<keyword evidence="2" id="KW-0808">Transferase</keyword>
<sequence length="372" mass="40337">KFVAAPFADQRCIIVAYLLAQQRWQVKLADERFQGKQVLVPEKDVAFDFYTAPSQLLPPLPAHLGVANLGASGNALLTNGDLREGDLVLNESPMMVIGGKYNFSSCWLSYLSARNEQGATAPVVVAFNELCPGGPLVEKYLDAARILVQSMVASCGPEVQQQYQSSAGRKTAEAETRQIAQVIAQWQSNAHSFSPGACGEKHSALYRFTSKCQHSCEANCSTIIDDETGCMILKTNRRIIAGELLTICYMGQDPEFVSLPVEERRRRIGEKGFNCGCSRCVREGGEKPQHPETVSSNGEDCSQSPGTVALANACQETADCVESDVTAASDDTGNLICATCGRGCARANFNKKQLQKGQQRQCKRCTSAQTCK</sequence>
<dbReference type="GO" id="GO:0045814">
    <property type="term" value="P:negative regulation of gene expression, epigenetic"/>
    <property type="evidence" value="ECO:0007669"/>
    <property type="project" value="TreeGrafter"/>
</dbReference>
<evidence type="ECO:0000259" key="4">
    <source>
        <dbReference type="PROSITE" id="PS50280"/>
    </source>
</evidence>
<keyword evidence="3" id="KW-0949">S-adenosyl-L-methionine</keyword>
<gene>
    <name evidence="5" type="ORF">PGLA1383_LOCUS15966</name>
</gene>
<keyword evidence="6" id="KW-1185">Reference proteome</keyword>
<organism evidence="5 6">
    <name type="scientific">Polarella glacialis</name>
    <name type="common">Dinoflagellate</name>
    <dbReference type="NCBI Taxonomy" id="89957"/>
    <lineage>
        <taxon>Eukaryota</taxon>
        <taxon>Sar</taxon>
        <taxon>Alveolata</taxon>
        <taxon>Dinophyceae</taxon>
        <taxon>Suessiales</taxon>
        <taxon>Suessiaceae</taxon>
        <taxon>Polarella</taxon>
    </lineage>
</organism>
<dbReference type="GO" id="GO:0032259">
    <property type="term" value="P:methylation"/>
    <property type="evidence" value="ECO:0007669"/>
    <property type="project" value="UniProtKB-KW"/>
</dbReference>
<feature type="non-terminal residue" evidence="5">
    <location>
        <position position="1"/>
    </location>
</feature>
<protein>
    <recommendedName>
        <fullName evidence="4">SET domain-containing protein</fullName>
    </recommendedName>
</protein>
<dbReference type="EMBL" id="CAJNNV010009554">
    <property type="protein sequence ID" value="CAE8597524.1"/>
    <property type="molecule type" value="Genomic_DNA"/>
</dbReference>
<dbReference type="Proteomes" id="UP000654075">
    <property type="component" value="Unassembled WGS sequence"/>
</dbReference>
<dbReference type="Gene3D" id="2.170.270.10">
    <property type="entry name" value="SET domain"/>
    <property type="match status" value="1"/>
</dbReference>
<dbReference type="PROSITE" id="PS50280">
    <property type="entry name" value="SET"/>
    <property type="match status" value="1"/>
</dbReference>
<dbReference type="GO" id="GO:0042799">
    <property type="term" value="F:histone H4K20 methyltransferase activity"/>
    <property type="evidence" value="ECO:0007669"/>
    <property type="project" value="TreeGrafter"/>
</dbReference>
<accession>A0A813EGA1</accession>
<feature type="domain" description="SET" evidence="4">
    <location>
        <begin position="47"/>
        <end position="250"/>
    </location>
</feature>
<dbReference type="SUPFAM" id="SSF82199">
    <property type="entry name" value="SET domain"/>
    <property type="match status" value="1"/>
</dbReference>
<dbReference type="OrthoDB" id="438641at2759"/>
<comment type="caution">
    <text evidence="5">The sequence shown here is derived from an EMBL/GenBank/DDBJ whole genome shotgun (WGS) entry which is preliminary data.</text>
</comment>
<evidence type="ECO:0000313" key="6">
    <source>
        <dbReference type="Proteomes" id="UP000654075"/>
    </source>
</evidence>
<name>A0A813EGA1_POLGL</name>
<keyword evidence="1" id="KW-0489">Methyltransferase</keyword>
<dbReference type="InterPro" id="IPR046341">
    <property type="entry name" value="SET_dom_sf"/>
</dbReference>
<dbReference type="InterPro" id="IPR001214">
    <property type="entry name" value="SET_dom"/>
</dbReference>
<dbReference type="PANTHER" id="PTHR46402:SF2">
    <property type="entry name" value="HISTONE-LYSINE N-TRIMETHYLTRANSFERASE SMYD5"/>
    <property type="match status" value="1"/>
</dbReference>
<evidence type="ECO:0000313" key="5">
    <source>
        <dbReference type="EMBL" id="CAE8597524.1"/>
    </source>
</evidence>
<dbReference type="CDD" id="cd20071">
    <property type="entry name" value="SET_SMYD"/>
    <property type="match status" value="1"/>
</dbReference>